<reference evidence="2" key="1">
    <citation type="journal article" date="2019" name="Mar. Drugs">
        <title>Conotoxin diversity in the venom gland transcriptome of the Magician's Cone, Pionoconus magus.</title>
        <authorList>
            <person name="Pardos-Blas J.R."/>
            <person name="Irisarri I."/>
            <person name="Abalde S."/>
            <person name="Tenorio M.J."/>
            <person name="Zardoya R."/>
        </authorList>
    </citation>
    <scope>NUCLEOTIDE SEQUENCE</scope>
    <source>
        <strain evidence="2">PMAG279</strain>
        <tissue evidence="2">Venom gland</tissue>
    </source>
</reference>
<dbReference type="GO" id="GO:0050482">
    <property type="term" value="P:arachidonate secretion"/>
    <property type="evidence" value="ECO:0007669"/>
    <property type="project" value="InterPro"/>
</dbReference>
<protein>
    <submittedName>
        <fullName evidence="2">Conodipine</fullName>
    </submittedName>
</protein>
<dbReference type="AlphaFoldDB" id="A0A679PDR5"/>
<dbReference type="SUPFAM" id="SSF48619">
    <property type="entry name" value="Phospholipase A2, PLA2"/>
    <property type="match status" value="1"/>
</dbReference>
<feature type="signal peptide" evidence="1">
    <location>
        <begin position="1"/>
        <end position="21"/>
    </location>
</feature>
<dbReference type="GO" id="GO:0006644">
    <property type="term" value="P:phospholipid metabolic process"/>
    <property type="evidence" value="ECO:0007669"/>
    <property type="project" value="InterPro"/>
</dbReference>
<sequence length="179" mass="20590">MKMLESALWILAALALPWIAAQDSSTDELCKINSNNCSVYFSWIPCQKHFHTACDRHDNCYFCGAHFNFTQNDCDNAFLSDMTALCAQATETAFCLEKRKRRETSSTPLRQLRLLEKLEPLNSLSDRDLLDFLRPTCSSWAKMYFTAVQLIGWWYFYDTANATYCPQFEPCMPQVSSTA</sequence>
<evidence type="ECO:0000313" key="2">
    <source>
        <dbReference type="EMBL" id="DAC80619.1"/>
    </source>
</evidence>
<dbReference type="InterPro" id="IPR036444">
    <property type="entry name" value="PLipase_A2_dom_sf"/>
</dbReference>
<keyword evidence="1" id="KW-0732">Signal</keyword>
<organism evidence="2">
    <name type="scientific">Conus magus</name>
    <name type="common">Magical cone</name>
    <dbReference type="NCBI Taxonomy" id="6492"/>
    <lineage>
        <taxon>Eukaryota</taxon>
        <taxon>Metazoa</taxon>
        <taxon>Spiralia</taxon>
        <taxon>Lophotrochozoa</taxon>
        <taxon>Mollusca</taxon>
        <taxon>Gastropoda</taxon>
        <taxon>Caenogastropoda</taxon>
        <taxon>Neogastropoda</taxon>
        <taxon>Conoidea</taxon>
        <taxon>Conidae</taxon>
        <taxon>Conus</taxon>
        <taxon>Pionoconus</taxon>
    </lineage>
</organism>
<evidence type="ECO:0000256" key="1">
    <source>
        <dbReference type="SAM" id="SignalP"/>
    </source>
</evidence>
<accession>A0A679PDR5</accession>
<dbReference type="Gene3D" id="1.20.90.10">
    <property type="entry name" value="Phospholipase A2 domain"/>
    <property type="match status" value="1"/>
</dbReference>
<proteinExistence type="evidence at transcript level"/>
<dbReference type="GO" id="GO:0004623">
    <property type="term" value="F:phospholipase A2 activity"/>
    <property type="evidence" value="ECO:0007669"/>
    <property type="project" value="InterPro"/>
</dbReference>
<feature type="chain" id="PRO_5025392320" evidence="1">
    <location>
        <begin position="22"/>
        <end position="179"/>
    </location>
</feature>
<name>A0A679PDR5_CONMA</name>
<dbReference type="EMBL" id="BK011271">
    <property type="protein sequence ID" value="DAC80619.1"/>
    <property type="molecule type" value="mRNA"/>
</dbReference>